<gene>
    <name evidence="1" type="ORF">ACFOJ9_12680</name>
</gene>
<organism evidence="1 2">
    <name type="scientific">Mesorhizobium cantuariense</name>
    <dbReference type="NCBI Taxonomy" id="1300275"/>
    <lineage>
        <taxon>Bacteria</taxon>
        <taxon>Pseudomonadati</taxon>
        <taxon>Pseudomonadota</taxon>
        <taxon>Alphaproteobacteria</taxon>
        <taxon>Hyphomicrobiales</taxon>
        <taxon>Phyllobacteriaceae</taxon>
        <taxon>Mesorhizobium</taxon>
    </lineage>
</organism>
<reference evidence="2" key="1">
    <citation type="journal article" date="2019" name="Int. J. Syst. Evol. Microbiol.">
        <title>The Global Catalogue of Microorganisms (GCM) 10K type strain sequencing project: providing services to taxonomists for standard genome sequencing and annotation.</title>
        <authorList>
            <consortium name="The Broad Institute Genomics Platform"/>
            <consortium name="The Broad Institute Genome Sequencing Center for Infectious Disease"/>
            <person name="Wu L."/>
            <person name="Ma J."/>
        </authorList>
    </citation>
    <scope>NUCLEOTIDE SEQUENCE [LARGE SCALE GENOMIC DNA]</scope>
    <source>
        <strain evidence="2">ICMP 19515</strain>
    </source>
</reference>
<dbReference type="Proteomes" id="UP001595648">
    <property type="component" value="Unassembled WGS sequence"/>
</dbReference>
<keyword evidence="2" id="KW-1185">Reference proteome</keyword>
<comment type="caution">
    <text evidence="1">The sequence shown here is derived from an EMBL/GenBank/DDBJ whole genome shotgun (WGS) entry which is preliminary data.</text>
</comment>
<name>A0ABV7MM41_9HYPH</name>
<accession>A0ABV7MM41</accession>
<protein>
    <submittedName>
        <fullName evidence="1">Uncharacterized protein</fullName>
    </submittedName>
</protein>
<proteinExistence type="predicted"/>
<dbReference type="RefSeq" id="WP_378979188.1">
    <property type="nucleotide sequence ID" value="NZ_JBHRVD010000001.1"/>
</dbReference>
<sequence length="58" mass="6630">MENVYILNDRHDRLALALAEIEACPFSGKREPYQMVEALMAAEIWPASIQPEDLQNKV</sequence>
<evidence type="ECO:0000313" key="2">
    <source>
        <dbReference type="Proteomes" id="UP001595648"/>
    </source>
</evidence>
<evidence type="ECO:0000313" key="1">
    <source>
        <dbReference type="EMBL" id="MFC3322633.1"/>
    </source>
</evidence>
<dbReference type="EMBL" id="JBHRVD010000001">
    <property type="protein sequence ID" value="MFC3322633.1"/>
    <property type="molecule type" value="Genomic_DNA"/>
</dbReference>